<sequence length="93" mass="10699">MKDYFLNILKVLSRCLLTVGNFWISKKEYIVGAILSLVWALCFITDLINSHDIIYALKESWILLATALFAFLAGYLMSHVFFIDFSKGNKNNE</sequence>
<reference evidence="2" key="1">
    <citation type="submission" date="2020-10" db="EMBL/GenBank/DDBJ databases">
        <authorList>
            <person name="Gilroy R."/>
        </authorList>
    </citation>
    <scope>NUCLEOTIDE SEQUENCE</scope>
    <source>
        <strain evidence="2">6919</strain>
    </source>
</reference>
<proteinExistence type="predicted"/>
<keyword evidence="1" id="KW-0472">Membrane</keyword>
<accession>A0A9D9IP79</accession>
<evidence type="ECO:0000313" key="3">
    <source>
        <dbReference type="Proteomes" id="UP000823598"/>
    </source>
</evidence>
<comment type="caution">
    <text evidence="2">The sequence shown here is derived from an EMBL/GenBank/DDBJ whole genome shotgun (WGS) entry which is preliminary data.</text>
</comment>
<dbReference type="Proteomes" id="UP000823598">
    <property type="component" value="Unassembled WGS sequence"/>
</dbReference>
<name>A0A9D9IP79_9BACT</name>
<keyword evidence="1" id="KW-0812">Transmembrane</keyword>
<dbReference type="AlphaFoldDB" id="A0A9D9IP79"/>
<evidence type="ECO:0000313" key="2">
    <source>
        <dbReference type="EMBL" id="MBO8475932.1"/>
    </source>
</evidence>
<feature type="transmembrane region" description="Helical" evidence="1">
    <location>
        <begin position="61"/>
        <end position="83"/>
    </location>
</feature>
<dbReference type="EMBL" id="JADIMC010000034">
    <property type="protein sequence ID" value="MBO8475932.1"/>
    <property type="molecule type" value="Genomic_DNA"/>
</dbReference>
<organism evidence="2 3">
    <name type="scientific">Candidatus Limisoma faecipullorum</name>
    <dbReference type="NCBI Taxonomy" id="2840854"/>
    <lineage>
        <taxon>Bacteria</taxon>
        <taxon>Pseudomonadati</taxon>
        <taxon>Bacteroidota</taxon>
        <taxon>Bacteroidia</taxon>
        <taxon>Bacteroidales</taxon>
        <taxon>Candidatus Limisoma</taxon>
    </lineage>
</organism>
<feature type="transmembrane region" description="Helical" evidence="1">
    <location>
        <begin position="29"/>
        <end position="49"/>
    </location>
</feature>
<gene>
    <name evidence="2" type="ORF">IAB88_02950</name>
</gene>
<evidence type="ECO:0000256" key="1">
    <source>
        <dbReference type="SAM" id="Phobius"/>
    </source>
</evidence>
<protein>
    <submittedName>
        <fullName evidence="2">Uncharacterized protein</fullName>
    </submittedName>
</protein>
<reference evidence="2" key="2">
    <citation type="journal article" date="2021" name="PeerJ">
        <title>Extensive microbial diversity within the chicken gut microbiome revealed by metagenomics and culture.</title>
        <authorList>
            <person name="Gilroy R."/>
            <person name="Ravi A."/>
            <person name="Getino M."/>
            <person name="Pursley I."/>
            <person name="Horton D.L."/>
            <person name="Alikhan N.F."/>
            <person name="Baker D."/>
            <person name="Gharbi K."/>
            <person name="Hall N."/>
            <person name="Watson M."/>
            <person name="Adriaenssens E.M."/>
            <person name="Foster-Nyarko E."/>
            <person name="Jarju S."/>
            <person name="Secka A."/>
            <person name="Antonio M."/>
            <person name="Oren A."/>
            <person name="Chaudhuri R.R."/>
            <person name="La Ragione R."/>
            <person name="Hildebrand F."/>
            <person name="Pallen M.J."/>
        </authorList>
    </citation>
    <scope>NUCLEOTIDE SEQUENCE</scope>
    <source>
        <strain evidence="2">6919</strain>
    </source>
</reference>
<keyword evidence="1" id="KW-1133">Transmembrane helix</keyword>